<dbReference type="SUPFAM" id="SSF52833">
    <property type="entry name" value="Thioredoxin-like"/>
    <property type="match status" value="1"/>
</dbReference>
<dbReference type="Gene3D" id="3.40.30.10">
    <property type="entry name" value="Glutaredoxin"/>
    <property type="match status" value="1"/>
</dbReference>
<feature type="binding site" evidence="2">
    <location>
        <begin position="156"/>
        <end position="159"/>
    </location>
    <ligand>
        <name>glutathione</name>
        <dbReference type="ChEBI" id="CHEBI:57925"/>
    </ligand>
</feature>
<feature type="active site" description="Nucleophile" evidence="1">
    <location>
        <position position="53"/>
    </location>
</feature>
<dbReference type="InterPro" id="IPR004045">
    <property type="entry name" value="Glutathione_S-Trfase_N"/>
</dbReference>
<dbReference type="Proteomes" id="UP000660262">
    <property type="component" value="Unassembled WGS sequence"/>
</dbReference>
<dbReference type="InterPro" id="IPR010987">
    <property type="entry name" value="Glutathione-S-Trfase_C-like"/>
</dbReference>
<dbReference type="SFLD" id="SFLDG01206">
    <property type="entry name" value="Xi.1"/>
    <property type="match status" value="1"/>
</dbReference>
<dbReference type="PANTHER" id="PTHR32419">
    <property type="entry name" value="GLUTATHIONYL-HYDROQUINONE REDUCTASE"/>
    <property type="match status" value="1"/>
</dbReference>
<dbReference type="PANTHER" id="PTHR32419:SF6">
    <property type="entry name" value="GLUTATHIONE S-TRANSFERASE OMEGA-LIKE 1-RELATED"/>
    <property type="match status" value="1"/>
</dbReference>
<feature type="active site" description="Proton donor/acceptor" evidence="1">
    <location>
        <position position="223"/>
    </location>
</feature>
<name>A0A830HAL1_9CHLO</name>
<dbReference type="EMBL" id="BNJQ01000003">
    <property type="protein sequence ID" value="GHP02631.1"/>
    <property type="molecule type" value="Genomic_DNA"/>
</dbReference>
<proteinExistence type="predicted"/>
<feature type="site" description="Lowers pKa of active site Cys" evidence="3">
    <location>
        <position position="281"/>
    </location>
</feature>
<dbReference type="Pfam" id="PF13410">
    <property type="entry name" value="GST_C_2"/>
    <property type="match status" value="1"/>
</dbReference>
<feature type="binding site" evidence="2">
    <location>
        <begin position="174"/>
        <end position="175"/>
    </location>
    <ligand>
        <name>glutathione</name>
        <dbReference type="ChEBI" id="CHEBI:57925"/>
    </ligand>
</feature>
<comment type="caution">
    <text evidence="5">The sequence shown here is derived from an EMBL/GenBank/DDBJ whole genome shotgun (WGS) entry which is preliminary data.</text>
</comment>
<dbReference type="InterPro" id="IPR036249">
    <property type="entry name" value="Thioredoxin-like_sf"/>
</dbReference>
<dbReference type="PIRSF" id="PIRSF015753">
    <property type="entry name" value="GST"/>
    <property type="match status" value="1"/>
</dbReference>
<dbReference type="PROSITE" id="PS50405">
    <property type="entry name" value="GST_CTER"/>
    <property type="match status" value="1"/>
</dbReference>
<feature type="site" description="Lowers pKa of active site Cys" evidence="3">
    <location>
        <position position="326"/>
    </location>
</feature>
<dbReference type="GO" id="GO:0005737">
    <property type="term" value="C:cytoplasm"/>
    <property type="evidence" value="ECO:0007669"/>
    <property type="project" value="TreeGrafter"/>
</dbReference>
<dbReference type="Gene3D" id="1.20.1050.10">
    <property type="match status" value="1"/>
</dbReference>
<gene>
    <name evidence="5" type="ORF">PPROV_000138700</name>
</gene>
<dbReference type="InterPro" id="IPR036282">
    <property type="entry name" value="Glutathione-S-Trfase_C_sf"/>
</dbReference>
<accession>A0A830HAL1</accession>
<keyword evidence="6" id="KW-1185">Reference proteome</keyword>
<dbReference type="AlphaFoldDB" id="A0A830HAL1"/>
<dbReference type="Pfam" id="PF13409">
    <property type="entry name" value="GST_N_2"/>
    <property type="match status" value="1"/>
</dbReference>
<feature type="domain" description="GST C-terminal" evidence="4">
    <location>
        <begin position="200"/>
        <end position="326"/>
    </location>
</feature>
<dbReference type="SFLD" id="SFLDS00019">
    <property type="entry name" value="Glutathione_Transferase_(cytos"/>
    <property type="match status" value="1"/>
</dbReference>
<dbReference type="GO" id="GO:0004364">
    <property type="term" value="F:glutathione transferase activity"/>
    <property type="evidence" value="ECO:0007669"/>
    <property type="project" value="InterPro"/>
</dbReference>
<dbReference type="SUPFAM" id="SSF47616">
    <property type="entry name" value="GST C-terminal domain-like"/>
    <property type="match status" value="1"/>
</dbReference>
<organism evidence="5 6">
    <name type="scientific">Pycnococcus provasolii</name>
    <dbReference type="NCBI Taxonomy" id="41880"/>
    <lineage>
        <taxon>Eukaryota</taxon>
        <taxon>Viridiplantae</taxon>
        <taxon>Chlorophyta</taxon>
        <taxon>Pseudoscourfieldiophyceae</taxon>
        <taxon>Pseudoscourfieldiales</taxon>
        <taxon>Pycnococcaceae</taxon>
        <taxon>Pycnococcus</taxon>
    </lineage>
</organism>
<dbReference type="InterPro" id="IPR040079">
    <property type="entry name" value="Glutathione_S-Trfase"/>
</dbReference>
<dbReference type="CDD" id="cd03190">
    <property type="entry name" value="GST_C_Omega_like"/>
    <property type="match status" value="1"/>
</dbReference>
<evidence type="ECO:0000256" key="3">
    <source>
        <dbReference type="PIRSR" id="PIRSR015753-3"/>
    </source>
</evidence>
<evidence type="ECO:0000259" key="4">
    <source>
        <dbReference type="PROSITE" id="PS50405"/>
    </source>
</evidence>
<feature type="binding site" evidence="2">
    <location>
        <position position="97"/>
    </location>
    <ligand>
        <name>glutathione</name>
        <dbReference type="ChEBI" id="CHEBI:57925"/>
    </ligand>
</feature>
<evidence type="ECO:0000313" key="5">
    <source>
        <dbReference type="EMBL" id="GHP02631.1"/>
    </source>
</evidence>
<evidence type="ECO:0000256" key="1">
    <source>
        <dbReference type="PIRSR" id="PIRSR015753-1"/>
    </source>
</evidence>
<dbReference type="SFLD" id="SFLDG01148">
    <property type="entry name" value="Xi_(cytGST)"/>
    <property type="match status" value="1"/>
</dbReference>
<evidence type="ECO:0000256" key="2">
    <source>
        <dbReference type="PIRSR" id="PIRSR015753-2"/>
    </source>
</evidence>
<reference evidence="5" key="1">
    <citation type="submission" date="2020-10" db="EMBL/GenBank/DDBJ databases">
        <title>Unveiling of a novel bifunctional photoreceptor, Dualchrome1, isolated from a cosmopolitan green alga.</title>
        <authorList>
            <person name="Suzuki S."/>
            <person name="Kawachi M."/>
        </authorList>
    </citation>
    <scope>NUCLEOTIDE SEQUENCE</scope>
    <source>
        <strain evidence="5">NIES 2893</strain>
    </source>
</reference>
<protein>
    <recommendedName>
        <fullName evidence="4">GST C-terminal domain-containing protein</fullName>
    </recommendedName>
</protein>
<evidence type="ECO:0000313" key="6">
    <source>
        <dbReference type="Proteomes" id="UP000660262"/>
    </source>
</evidence>
<dbReference type="OrthoDB" id="2309723at2759"/>
<dbReference type="InterPro" id="IPR047047">
    <property type="entry name" value="GST_Omega-like_C"/>
</dbReference>
<sequence length="364" mass="40979">MAAAARSTALADVSKRGAFVRTVSPFRKCVSSEPDAKHPPESQRYHLYVSHACPWANRAVIVAALKKLSPKHLSISVVHPTWQRTRPDDPEDTHCGWAFASESDAPFTSPSGFGSFACKDVVPDTVNNCKFVRDLYDLSLSKLTDEERSAFPAQVRFTVPILWDKKLGVIVNNESSEIIRMLNTEFDNLEGVDTSLDLYPEAKRAAIDEANEWIYDGINNGVYKCGFATSQEAYEEAYNNLYESLNRLEKLLTDSPYVAGDTLTEVDVRLFVTLARFDDVYTVYFKATGGAIRTDFPAILNYCRRLCQLHPEIAQSINSEHIRVHYYTSHPVLNHYAVVPIGRGIEPFLSEPFQPVPLYFIPTR</sequence>
<dbReference type="InterPro" id="IPR016639">
    <property type="entry name" value="GST_Omega/GSH"/>
</dbReference>